<comment type="caution">
    <text evidence="1">The sequence shown here is derived from an EMBL/GenBank/DDBJ whole genome shotgun (WGS) entry which is preliminary data.</text>
</comment>
<proteinExistence type="predicted"/>
<dbReference type="AlphaFoldDB" id="A0A699SVK1"/>
<feature type="non-terminal residue" evidence="1">
    <location>
        <position position="234"/>
    </location>
</feature>
<protein>
    <submittedName>
        <fullName evidence="1">Uncharacterized protein</fullName>
    </submittedName>
</protein>
<reference evidence="1" key="1">
    <citation type="journal article" date="2019" name="Sci. Rep.">
        <title>Draft genome of Tanacetum cinerariifolium, the natural source of mosquito coil.</title>
        <authorList>
            <person name="Yamashiro T."/>
            <person name="Shiraishi A."/>
            <person name="Satake H."/>
            <person name="Nakayama K."/>
        </authorList>
    </citation>
    <scope>NUCLEOTIDE SEQUENCE</scope>
</reference>
<organism evidence="1">
    <name type="scientific">Tanacetum cinerariifolium</name>
    <name type="common">Dalmatian daisy</name>
    <name type="synonym">Chrysanthemum cinerariifolium</name>
    <dbReference type="NCBI Taxonomy" id="118510"/>
    <lineage>
        <taxon>Eukaryota</taxon>
        <taxon>Viridiplantae</taxon>
        <taxon>Streptophyta</taxon>
        <taxon>Embryophyta</taxon>
        <taxon>Tracheophyta</taxon>
        <taxon>Spermatophyta</taxon>
        <taxon>Magnoliopsida</taxon>
        <taxon>eudicotyledons</taxon>
        <taxon>Gunneridae</taxon>
        <taxon>Pentapetalae</taxon>
        <taxon>asterids</taxon>
        <taxon>campanulids</taxon>
        <taxon>Asterales</taxon>
        <taxon>Asteraceae</taxon>
        <taxon>Asteroideae</taxon>
        <taxon>Anthemideae</taxon>
        <taxon>Anthemidinae</taxon>
        <taxon>Tanacetum</taxon>
    </lineage>
</organism>
<sequence length="234" mass="26292">QPVAPTTAEQKLARKNELKARSTLLMALPDKHQLKFNLHKDAKTLMEAIEKHFGGNIETKKVQKTLLKQQFEKISGSSSEDLDQIHDRLQKLVSQLEIHRVSLSQEDVNLKFLQSLPSEWKTHTLIWRNKTDLEDKSLDDLFNSLKIYESEVKLSSSLGTESHNLAFVSSTQTNSTTDSVSAVVNVYAVGTKLFASTLPNVDSLSNDVIYSFFASQSSSPQLDNEDLKQIDVDD</sequence>
<feature type="non-terminal residue" evidence="1">
    <location>
        <position position="1"/>
    </location>
</feature>
<dbReference type="Pfam" id="PF14223">
    <property type="entry name" value="Retrotran_gag_2"/>
    <property type="match status" value="1"/>
</dbReference>
<evidence type="ECO:0000313" key="1">
    <source>
        <dbReference type="EMBL" id="GFD01019.1"/>
    </source>
</evidence>
<gene>
    <name evidence="1" type="ORF">Tci_872988</name>
</gene>
<accession>A0A699SVK1</accession>
<dbReference type="EMBL" id="BKCJ011188604">
    <property type="protein sequence ID" value="GFD01019.1"/>
    <property type="molecule type" value="Genomic_DNA"/>
</dbReference>
<name>A0A699SVK1_TANCI</name>